<dbReference type="EMBL" id="JAUJYN010000007">
    <property type="protein sequence ID" value="KAK1266390.1"/>
    <property type="molecule type" value="Genomic_DNA"/>
</dbReference>
<feature type="compositionally biased region" description="Basic and acidic residues" evidence="1">
    <location>
        <begin position="26"/>
        <end position="51"/>
    </location>
</feature>
<evidence type="ECO:0000313" key="2">
    <source>
        <dbReference type="EMBL" id="KAK1266390.1"/>
    </source>
</evidence>
<reference evidence="2" key="1">
    <citation type="journal article" date="2023" name="Nat. Commun.">
        <title>Diploid and tetraploid genomes of Acorus and the evolution of monocots.</title>
        <authorList>
            <person name="Ma L."/>
            <person name="Liu K.W."/>
            <person name="Li Z."/>
            <person name="Hsiao Y.Y."/>
            <person name="Qi Y."/>
            <person name="Fu T."/>
            <person name="Tang G.D."/>
            <person name="Zhang D."/>
            <person name="Sun W.H."/>
            <person name="Liu D.K."/>
            <person name="Li Y."/>
            <person name="Chen G.Z."/>
            <person name="Liu X.D."/>
            <person name="Liao X.Y."/>
            <person name="Jiang Y.T."/>
            <person name="Yu X."/>
            <person name="Hao Y."/>
            <person name="Huang J."/>
            <person name="Zhao X.W."/>
            <person name="Ke S."/>
            <person name="Chen Y.Y."/>
            <person name="Wu W.L."/>
            <person name="Hsu J.L."/>
            <person name="Lin Y.F."/>
            <person name="Huang M.D."/>
            <person name="Li C.Y."/>
            <person name="Huang L."/>
            <person name="Wang Z.W."/>
            <person name="Zhao X."/>
            <person name="Zhong W.Y."/>
            <person name="Peng D.H."/>
            <person name="Ahmad S."/>
            <person name="Lan S."/>
            <person name="Zhang J.S."/>
            <person name="Tsai W.C."/>
            <person name="Van de Peer Y."/>
            <person name="Liu Z.J."/>
        </authorList>
    </citation>
    <scope>NUCLEOTIDE SEQUENCE</scope>
    <source>
        <strain evidence="2">SCP</strain>
    </source>
</reference>
<protein>
    <submittedName>
        <fullName evidence="2">Uncharacterized protein</fullName>
    </submittedName>
</protein>
<organism evidence="2 3">
    <name type="scientific">Acorus gramineus</name>
    <name type="common">Dwarf sweet flag</name>
    <dbReference type="NCBI Taxonomy" id="55184"/>
    <lineage>
        <taxon>Eukaryota</taxon>
        <taxon>Viridiplantae</taxon>
        <taxon>Streptophyta</taxon>
        <taxon>Embryophyta</taxon>
        <taxon>Tracheophyta</taxon>
        <taxon>Spermatophyta</taxon>
        <taxon>Magnoliopsida</taxon>
        <taxon>Liliopsida</taxon>
        <taxon>Acoraceae</taxon>
        <taxon>Acorus</taxon>
    </lineage>
</organism>
<comment type="caution">
    <text evidence="2">The sequence shown here is derived from an EMBL/GenBank/DDBJ whole genome shotgun (WGS) entry which is preliminary data.</text>
</comment>
<proteinExistence type="predicted"/>
<evidence type="ECO:0000313" key="3">
    <source>
        <dbReference type="Proteomes" id="UP001179952"/>
    </source>
</evidence>
<name>A0AAV9AQK1_ACOGR</name>
<dbReference type="Proteomes" id="UP001179952">
    <property type="component" value="Unassembled WGS sequence"/>
</dbReference>
<keyword evidence="3" id="KW-1185">Reference proteome</keyword>
<sequence>MLKMSDGQLKKKTTIGASSYGTAGNEGHHDEGVTHQAGSKDVHMEDSPRMTTEDPILRVELNVLDTLFKASFDILETEFIKLRREVTEGEIFHHRISLCLHLLPLFHFKVDDETQPMMADLILKTLQVQS</sequence>
<reference evidence="2" key="2">
    <citation type="submission" date="2023-06" db="EMBL/GenBank/DDBJ databases">
        <authorList>
            <person name="Ma L."/>
            <person name="Liu K.-W."/>
            <person name="Li Z."/>
            <person name="Hsiao Y.-Y."/>
            <person name="Qi Y."/>
            <person name="Fu T."/>
            <person name="Tang G."/>
            <person name="Zhang D."/>
            <person name="Sun W.-H."/>
            <person name="Liu D.-K."/>
            <person name="Li Y."/>
            <person name="Chen G.-Z."/>
            <person name="Liu X.-D."/>
            <person name="Liao X.-Y."/>
            <person name="Jiang Y.-T."/>
            <person name="Yu X."/>
            <person name="Hao Y."/>
            <person name="Huang J."/>
            <person name="Zhao X.-W."/>
            <person name="Ke S."/>
            <person name="Chen Y.-Y."/>
            <person name="Wu W.-L."/>
            <person name="Hsu J.-L."/>
            <person name="Lin Y.-F."/>
            <person name="Huang M.-D."/>
            <person name="Li C.-Y."/>
            <person name="Huang L."/>
            <person name="Wang Z.-W."/>
            <person name="Zhao X."/>
            <person name="Zhong W.-Y."/>
            <person name="Peng D.-H."/>
            <person name="Ahmad S."/>
            <person name="Lan S."/>
            <person name="Zhang J.-S."/>
            <person name="Tsai W.-C."/>
            <person name="Van De Peer Y."/>
            <person name="Liu Z.-J."/>
        </authorList>
    </citation>
    <scope>NUCLEOTIDE SEQUENCE</scope>
    <source>
        <strain evidence="2">SCP</strain>
        <tissue evidence="2">Leaves</tissue>
    </source>
</reference>
<dbReference type="AlphaFoldDB" id="A0AAV9AQK1"/>
<evidence type="ECO:0000256" key="1">
    <source>
        <dbReference type="SAM" id="MobiDB-lite"/>
    </source>
</evidence>
<feature type="region of interest" description="Disordered" evidence="1">
    <location>
        <begin position="15"/>
        <end position="51"/>
    </location>
</feature>
<gene>
    <name evidence="2" type="ORF">QJS04_geneDACA024099</name>
</gene>
<accession>A0AAV9AQK1</accession>